<dbReference type="EMBL" id="CM002927">
    <property type="protein sequence ID" value="KGN45973.1"/>
    <property type="molecule type" value="Genomic_DNA"/>
</dbReference>
<dbReference type="Gramene" id="KGN45973">
    <property type="protein sequence ID" value="KGN45973"/>
    <property type="gene ID" value="Csa_6G040620"/>
</dbReference>
<reference evidence="2 3" key="4">
    <citation type="journal article" date="2011" name="BMC Genomics">
        <title>RNA-Seq improves annotation of protein-coding genes in the cucumber genome.</title>
        <authorList>
            <person name="Li Z."/>
            <person name="Zhang Z."/>
            <person name="Yan P."/>
            <person name="Huang S."/>
            <person name="Fei Z."/>
            <person name="Lin K."/>
        </authorList>
    </citation>
    <scope>NUCLEOTIDE SEQUENCE [LARGE SCALE GENOMIC DNA]</scope>
    <source>
        <strain evidence="3">cv. 9930</strain>
    </source>
</reference>
<evidence type="ECO:0000259" key="1">
    <source>
        <dbReference type="Pfam" id="PF03732"/>
    </source>
</evidence>
<gene>
    <name evidence="2" type="ORF">Csa_6G040620</name>
</gene>
<proteinExistence type="predicted"/>
<keyword evidence="3" id="KW-1185">Reference proteome</keyword>
<dbReference type="Pfam" id="PF03732">
    <property type="entry name" value="Retrotrans_gag"/>
    <property type="match status" value="1"/>
</dbReference>
<feature type="domain" description="Retrotransposon gag" evidence="1">
    <location>
        <begin position="13"/>
        <end position="71"/>
    </location>
</feature>
<dbReference type="AlphaFoldDB" id="A0A0A0K974"/>
<accession>A0A0A0K974</accession>
<dbReference type="Proteomes" id="UP000029981">
    <property type="component" value="Chromosome 6"/>
</dbReference>
<evidence type="ECO:0000313" key="3">
    <source>
        <dbReference type="Proteomes" id="UP000029981"/>
    </source>
</evidence>
<sequence length="75" mass="8746">MPDISLDKLHLALFPLILHNETKQWANALEEEEATTSDNLIEKFMKKFFPPIENAIRRQDLMTFEQSNSENLIDA</sequence>
<name>A0A0A0K974_CUCSA</name>
<reference evidence="2 3" key="3">
    <citation type="journal article" date="2010" name="BMC Genomics">
        <title>Transcriptome sequencing and comparative analysis of cucumber flowers with different sex types.</title>
        <authorList>
            <person name="Guo S."/>
            <person name="Zheng Y."/>
            <person name="Joung J.G."/>
            <person name="Liu S."/>
            <person name="Zhang Z."/>
            <person name="Crasta O.R."/>
            <person name="Sobral B.W."/>
            <person name="Xu Y."/>
            <person name="Huang S."/>
            <person name="Fei Z."/>
        </authorList>
    </citation>
    <scope>NUCLEOTIDE SEQUENCE [LARGE SCALE GENOMIC DNA]</scope>
    <source>
        <strain evidence="3">cv. 9930</strain>
    </source>
</reference>
<protein>
    <recommendedName>
        <fullName evidence="1">Retrotransposon gag domain-containing protein</fullName>
    </recommendedName>
</protein>
<reference evidence="2 3" key="2">
    <citation type="journal article" date="2009" name="PLoS ONE">
        <title>An integrated genetic and cytogenetic map of the cucumber genome.</title>
        <authorList>
            <person name="Ren Y."/>
            <person name="Zhang Z."/>
            <person name="Liu J."/>
            <person name="Staub J.E."/>
            <person name="Han Y."/>
            <person name="Cheng Z."/>
            <person name="Li X."/>
            <person name="Lu J."/>
            <person name="Miao H."/>
            <person name="Kang H."/>
            <person name="Xie B."/>
            <person name="Gu X."/>
            <person name="Wang X."/>
            <person name="Du Y."/>
            <person name="Jin W."/>
            <person name="Huang S."/>
        </authorList>
    </citation>
    <scope>NUCLEOTIDE SEQUENCE [LARGE SCALE GENOMIC DNA]</scope>
    <source>
        <strain evidence="3">cv. 9930</strain>
    </source>
</reference>
<reference evidence="2 3" key="1">
    <citation type="journal article" date="2009" name="Nat. Genet.">
        <title>The genome of the cucumber, Cucumis sativus L.</title>
        <authorList>
            <person name="Huang S."/>
            <person name="Li R."/>
            <person name="Zhang Z."/>
            <person name="Li L."/>
            <person name="Gu X."/>
            <person name="Fan W."/>
            <person name="Lucas W.J."/>
            <person name="Wang X."/>
            <person name="Xie B."/>
            <person name="Ni P."/>
            <person name="Ren Y."/>
            <person name="Zhu H."/>
            <person name="Li J."/>
            <person name="Lin K."/>
            <person name="Jin W."/>
            <person name="Fei Z."/>
            <person name="Li G."/>
            <person name="Staub J."/>
            <person name="Kilian A."/>
            <person name="van der Vossen E.A."/>
            <person name="Wu Y."/>
            <person name="Guo J."/>
            <person name="He J."/>
            <person name="Jia Z."/>
            <person name="Ren Y."/>
            <person name="Tian G."/>
            <person name="Lu Y."/>
            <person name="Ruan J."/>
            <person name="Qian W."/>
            <person name="Wang M."/>
            <person name="Huang Q."/>
            <person name="Li B."/>
            <person name="Xuan Z."/>
            <person name="Cao J."/>
            <person name="Asan"/>
            <person name="Wu Z."/>
            <person name="Zhang J."/>
            <person name="Cai Q."/>
            <person name="Bai Y."/>
            <person name="Zhao B."/>
            <person name="Han Y."/>
            <person name="Li Y."/>
            <person name="Li X."/>
            <person name="Wang S."/>
            <person name="Shi Q."/>
            <person name="Liu S."/>
            <person name="Cho W.K."/>
            <person name="Kim J.Y."/>
            <person name="Xu Y."/>
            <person name="Heller-Uszynska K."/>
            <person name="Miao H."/>
            <person name="Cheng Z."/>
            <person name="Zhang S."/>
            <person name="Wu J."/>
            <person name="Yang Y."/>
            <person name="Kang H."/>
            <person name="Li M."/>
            <person name="Liang H."/>
            <person name="Ren X."/>
            <person name="Shi Z."/>
            <person name="Wen M."/>
            <person name="Jian M."/>
            <person name="Yang H."/>
            <person name="Zhang G."/>
            <person name="Yang Z."/>
            <person name="Chen R."/>
            <person name="Liu S."/>
            <person name="Li J."/>
            <person name="Ma L."/>
            <person name="Liu H."/>
            <person name="Zhou Y."/>
            <person name="Zhao J."/>
            <person name="Fang X."/>
            <person name="Li G."/>
            <person name="Fang L."/>
            <person name="Li Y."/>
            <person name="Liu D."/>
            <person name="Zheng H."/>
            <person name="Zhang Y."/>
            <person name="Qin N."/>
            <person name="Li Z."/>
            <person name="Yang G."/>
            <person name="Yang S."/>
            <person name="Bolund L."/>
            <person name="Kristiansen K."/>
            <person name="Zheng H."/>
            <person name="Li S."/>
            <person name="Zhang X."/>
            <person name="Yang H."/>
            <person name="Wang J."/>
            <person name="Sun R."/>
            <person name="Zhang B."/>
            <person name="Jiang S."/>
            <person name="Wang J."/>
            <person name="Du Y."/>
            <person name="Li S."/>
        </authorList>
    </citation>
    <scope>NUCLEOTIDE SEQUENCE [LARGE SCALE GENOMIC DNA]</scope>
    <source>
        <strain evidence="3">cv. 9930</strain>
    </source>
</reference>
<organism evidence="2 3">
    <name type="scientific">Cucumis sativus</name>
    <name type="common">Cucumber</name>
    <dbReference type="NCBI Taxonomy" id="3659"/>
    <lineage>
        <taxon>Eukaryota</taxon>
        <taxon>Viridiplantae</taxon>
        <taxon>Streptophyta</taxon>
        <taxon>Embryophyta</taxon>
        <taxon>Tracheophyta</taxon>
        <taxon>Spermatophyta</taxon>
        <taxon>Magnoliopsida</taxon>
        <taxon>eudicotyledons</taxon>
        <taxon>Gunneridae</taxon>
        <taxon>Pentapetalae</taxon>
        <taxon>rosids</taxon>
        <taxon>fabids</taxon>
        <taxon>Cucurbitales</taxon>
        <taxon>Cucurbitaceae</taxon>
        <taxon>Benincaseae</taxon>
        <taxon>Cucumis</taxon>
    </lineage>
</organism>
<dbReference type="InterPro" id="IPR005162">
    <property type="entry name" value="Retrotrans_gag_dom"/>
</dbReference>
<evidence type="ECO:0000313" key="2">
    <source>
        <dbReference type="EMBL" id="KGN45973.1"/>
    </source>
</evidence>